<sequence length="150" mass="16362">MLLSTKETFMSQAQSEEQLDQAFQQAIAANYAVLTNGFGTNNAGTVAYEFFTPDAWSVGAEEETAIGAKAIETLYADFVGAYTFEAKSVSAHRVGDAGWDFAEVTLVSTDGQKEVHPYKVLYVWERIDGKWTCKGQMYVEGSFKGTVAGV</sequence>
<dbReference type="InterPro" id="IPR032710">
    <property type="entry name" value="NTF2-like_dom_sf"/>
</dbReference>
<dbReference type="Gene3D" id="3.10.450.50">
    <property type="match status" value="1"/>
</dbReference>
<organism evidence="1 2">
    <name type="scientific">Burkholderia contaminans LMG 23361</name>
    <dbReference type="NCBI Taxonomy" id="1334628"/>
    <lineage>
        <taxon>Bacteria</taxon>
        <taxon>Pseudomonadati</taxon>
        <taxon>Pseudomonadota</taxon>
        <taxon>Betaproteobacteria</taxon>
        <taxon>Burkholderiales</taxon>
        <taxon>Burkholderiaceae</taxon>
        <taxon>Burkholderia</taxon>
        <taxon>Burkholderia cepacia complex</taxon>
    </lineage>
</organism>
<proteinExistence type="predicted"/>
<dbReference type="SUPFAM" id="SSF54427">
    <property type="entry name" value="NTF2-like"/>
    <property type="match status" value="1"/>
</dbReference>
<dbReference type="AlphaFoldDB" id="A0ABD4AIY2"/>
<evidence type="ECO:0000313" key="2">
    <source>
        <dbReference type="Proteomes" id="UP000034400"/>
    </source>
</evidence>
<dbReference type="EMBL" id="LASD01000013">
    <property type="protein sequence ID" value="KKL31872.1"/>
    <property type="molecule type" value="Genomic_DNA"/>
</dbReference>
<name>A0ABD4AIY2_9BURK</name>
<evidence type="ECO:0000313" key="1">
    <source>
        <dbReference type="EMBL" id="KKL31872.1"/>
    </source>
</evidence>
<comment type="caution">
    <text evidence="1">The sequence shown here is derived from an EMBL/GenBank/DDBJ whole genome shotgun (WGS) entry which is preliminary data.</text>
</comment>
<reference evidence="1 2" key="1">
    <citation type="submission" date="2015-03" db="EMBL/GenBank/DDBJ databases">
        <title>Draft genome sequences of the Burkholderia contaminans strains LMG 23361 and FFH2055 and Burkholderia cenocepacia K56-2.</title>
        <authorList>
            <person name="Bloodworth R.A."/>
            <person name="Selin C."/>
            <person name="Lopez De Volder M.A."/>
            <person name="Degrossi J."/>
            <person name="Drevinek P."/>
            <person name="Galanternik L."/>
            <person name="Cardona S.T."/>
        </authorList>
    </citation>
    <scope>NUCLEOTIDE SEQUENCE [LARGE SCALE GENOMIC DNA]</scope>
    <source>
        <strain evidence="1 2">LMG 23361</strain>
    </source>
</reference>
<protein>
    <recommendedName>
        <fullName evidence="3">SnoaL-like domain-containing protein</fullName>
    </recommendedName>
</protein>
<dbReference type="Proteomes" id="UP000034400">
    <property type="component" value="Unassembled WGS sequence"/>
</dbReference>
<evidence type="ECO:0008006" key="3">
    <source>
        <dbReference type="Google" id="ProtNLM"/>
    </source>
</evidence>
<gene>
    <name evidence="1" type="ORF">WR31_29515</name>
</gene>
<accession>A0ABD4AIY2</accession>